<sequence>MGQTTTGHIQRMQVTRFRQVSVSPGTGSQDSQGIHVSGQTLPARDLRGMGTTGAGRYVFLWILYGGLRREEGQMLHTGTGSLQ</sequence>
<feature type="region of interest" description="Disordered" evidence="1">
    <location>
        <begin position="1"/>
        <end position="47"/>
    </location>
</feature>
<evidence type="ECO:0000313" key="3">
    <source>
        <dbReference type="Proteomes" id="UP000069771"/>
    </source>
</evidence>
<dbReference type="AlphaFoldDB" id="A0A140DWF7"/>
<dbReference type="STRING" id="1702221.AALO17_18500"/>
<proteinExistence type="predicted"/>
<protein>
    <submittedName>
        <fullName evidence="2">Uncharacterized protein</fullName>
    </submittedName>
</protein>
<dbReference type="EMBL" id="CP011391">
    <property type="protein sequence ID" value="AMK54984.1"/>
    <property type="molecule type" value="Genomic_DNA"/>
</dbReference>
<organism evidence="2 3">
    <name type="scientific">Faecalibaculum rodentium</name>
    <dbReference type="NCBI Taxonomy" id="1702221"/>
    <lineage>
        <taxon>Bacteria</taxon>
        <taxon>Bacillati</taxon>
        <taxon>Bacillota</taxon>
        <taxon>Erysipelotrichia</taxon>
        <taxon>Erysipelotrichales</taxon>
        <taxon>Erysipelotrichaceae</taxon>
        <taxon>Faecalibaculum</taxon>
    </lineage>
</organism>
<evidence type="ECO:0000256" key="1">
    <source>
        <dbReference type="SAM" id="MobiDB-lite"/>
    </source>
</evidence>
<dbReference type="Proteomes" id="UP000069771">
    <property type="component" value="Chromosome"/>
</dbReference>
<keyword evidence="3" id="KW-1185">Reference proteome</keyword>
<accession>A0A140DWF7</accession>
<evidence type="ECO:0000313" key="2">
    <source>
        <dbReference type="EMBL" id="AMK54984.1"/>
    </source>
</evidence>
<gene>
    <name evidence="2" type="ORF">AALO17_18500</name>
</gene>
<name>A0A140DWF7_9FIRM</name>
<feature type="compositionally biased region" description="Polar residues" evidence="1">
    <location>
        <begin position="1"/>
        <end position="40"/>
    </location>
</feature>
<dbReference type="KEGG" id="fro:AALO17_18500"/>
<reference evidence="2 3" key="1">
    <citation type="journal article" date="2016" name="Gut Pathog.">
        <title>Whole genome sequencing of "Faecalibaculum rodentium" ALO17, isolated from C57BL/6J laboratory mouse feces.</title>
        <authorList>
            <person name="Lim S."/>
            <person name="Chang D.H."/>
            <person name="Ahn S."/>
            <person name="Kim B.C."/>
        </authorList>
    </citation>
    <scope>NUCLEOTIDE SEQUENCE [LARGE SCALE GENOMIC DNA]</scope>
    <source>
        <strain evidence="2 3">Alo17</strain>
    </source>
</reference>